<evidence type="ECO:0000313" key="3">
    <source>
        <dbReference type="EMBL" id="CAG9764630.1"/>
    </source>
</evidence>
<organism evidence="3 4">
    <name type="scientific">Ceutorhynchus assimilis</name>
    <name type="common">cabbage seed weevil</name>
    <dbReference type="NCBI Taxonomy" id="467358"/>
    <lineage>
        <taxon>Eukaryota</taxon>
        <taxon>Metazoa</taxon>
        <taxon>Ecdysozoa</taxon>
        <taxon>Arthropoda</taxon>
        <taxon>Hexapoda</taxon>
        <taxon>Insecta</taxon>
        <taxon>Pterygota</taxon>
        <taxon>Neoptera</taxon>
        <taxon>Endopterygota</taxon>
        <taxon>Coleoptera</taxon>
        <taxon>Polyphaga</taxon>
        <taxon>Cucujiformia</taxon>
        <taxon>Curculionidae</taxon>
        <taxon>Ceutorhynchinae</taxon>
        <taxon>Ceutorhynchus</taxon>
    </lineage>
</organism>
<dbReference type="PANTHER" id="PTHR10773:SF19">
    <property type="match status" value="1"/>
</dbReference>
<feature type="domain" description="DUF7869" evidence="2">
    <location>
        <begin position="590"/>
        <end position="695"/>
    </location>
</feature>
<evidence type="ECO:0000313" key="4">
    <source>
        <dbReference type="Proteomes" id="UP001152799"/>
    </source>
</evidence>
<feature type="compositionally biased region" description="Basic and acidic residues" evidence="1">
    <location>
        <begin position="162"/>
        <end position="181"/>
    </location>
</feature>
<dbReference type="PANTHER" id="PTHR10773">
    <property type="entry name" value="DNA-DIRECTED RNA POLYMERASES I, II, AND III SUBUNIT RPABC2"/>
    <property type="match status" value="1"/>
</dbReference>
<keyword evidence="4" id="KW-1185">Reference proteome</keyword>
<evidence type="ECO:0000256" key="1">
    <source>
        <dbReference type="SAM" id="MobiDB-lite"/>
    </source>
</evidence>
<feature type="compositionally biased region" description="Acidic residues" evidence="1">
    <location>
        <begin position="182"/>
        <end position="202"/>
    </location>
</feature>
<proteinExistence type="predicted"/>
<dbReference type="AlphaFoldDB" id="A0A9N9QH26"/>
<name>A0A9N9QH26_9CUCU</name>
<evidence type="ECO:0000259" key="2">
    <source>
        <dbReference type="Pfam" id="PF25273"/>
    </source>
</evidence>
<feature type="region of interest" description="Disordered" evidence="1">
    <location>
        <begin position="142"/>
        <end position="218"/>
    </location>
</feature>
<reference evidence="3" key="1">
    <citation type="submission" date="2022-01" db="EMBL/GenBank/DDBJ databases">
        <authorList>
            <person name="King R."/>
        </authorList>
    </citation>
    <scope>NUCLEOTIDE SEQUENCE</scope>
</reference>
<dbReference type="OrthoDB" id="7680351at2759"/>
<dbReference type="Pfam" id="PF25273">
    <property type="entry name" value="DUF7869"/>
    <property type="match status" value="1"/>
</dbReference>
<protein>
    <recommendedName>
        <fullName evidence="2">DUF7869 domain-containing protein</fullName>
    </recommendedName>
</protein>
<dbReference type="Proteomes" id="UP001152799">
    <property type="component" value="Chromosome 2"/>
</dbReference>
<dbReference type="EMBL" id="OU892278">
    <property type="protein sequence ID" value="CAG9764630.1"/>
    <property type="molecule type" value="Genomic_DNA"/>
</dbReference>
<sequence length="799" mass="92113">MINSGMGSKRTKLIIQNAEIAFQCNNLDNNVRDDIAEDEENSGRVPTGPSNNKTSPGVLLYHANVLENPVTIDMDCLTDITPVTFFSNNGITAADNSNLADQANSSEKPVYTELFTVLDNSTVDDGVVENITEIASNVADYLPNQRNEGENCPDFQTVSTLEDGRPESGNDKSASSDHNNDDDPDYQPEDDDINAYDSDNEDNPLNAGEVENEDSDSDIEIIETEYTKKGALRKRKKYKYSVTERREKVLKKMERKHKVLEGCVETCRKKCRQNITDDRRIDINKQFWKMNRHDQKNFVMGCIVTSGIKRKTVGEDSRRSSSNKYYLKNEEGQSICICKTFFLTTLGYKKSNDKIIESIMDKNKTIIIPKRDKRRGKSPPNKKNLEVVIQHIESFMPRISHYRREHAPLRKYLPSDLSAQVLYDDFNSKNPNFCSYDLYRSVLRKRNISFVKLGHEECEHCEHFNIHDHDKNNLIPDCDTCEKWRIHIKKAELARISYRIDAGKPESEAEVIFSVDLQKVIMLPRCEMFKSVIFTGRLVAYNESFVPVGSKNKNLRPTATIWHEAIRGRKKEDIISTFYKFFLEHRDRIKIVLWLDNCTAQNKNWAFLTFLVYIVNSLNVVATEIVINYFEPGHTFMSADSFHHQVEQSMRKFKKIYDFNDFKKAVSNANSSRVNVLEMELTDFFDWKDFSSKFKLKQEKVYLHDIVQIVARRGEMILYYKNDYEGELLPLNFLNAKILKSGIPNPSQQSTFRGISGERRNGIVNLIKGASSIIPSNRIQFWENIPLANGEPVEDEDNF</sequence>
<gene>
    <name evidence="3" type="ORF">CEUTPL_LOCUS5264</name>
</gene>
<accession>A0A9N9QH26</accession>
<dbReference type="InterPro" id="IPR057191">
    <property type="entry name" value="DUF7869"/>
</dbReference>